<reference evidence="3" key="1">
    <citation type="submission" date="2016-01" db="EMBL/GenBank/DDBJ databases">
        <title>Reference transcriptome for the parasite Schistocephalus solidus: insights into the molecular evolution of parasitism.</title>
        <authorList>
            <person name="Hebert F.O."/>
            <person name="Grambauer S."/>
            <person name="Barber I."/>
            <person name="Landry C.R."/>
            <person name="Aubin-Horth N."/>
        </authorList>
    </citation>
    <scope>NUCLEOTIDE SEQUENCE</scope>
</reference>
<gene>
    <name evidence="3" type="ORF">TR92299</name>
</gene>
<feature type="compositionally biased region" description="Polar residues" evidence="1">
    <location>
        <begin position="73"/>
        <end position="94"/>
    </location>
</feature>
<feature type="region of interest" description="Disordered" evidence="1">
    <location>
        <begin position="63"/>
        <end position="105"/>
    </location>
</feature>
<dbReference type="Pfam" id="PF18658">
    <property type="entry name" value="zf-C2H2_12"/>
    <property type="match status" value="1"/>
</dbReference>
<proteinExistence type="predicted"/>
<feature type="region of interest" description="Disordered" evidence="1">
    <location>
        <begin position="479"/>
        <end position="508"/>
    </location>
</feature>
<evidence type="ECO:0000313" key="3">
    <source>
        <dbReference type="EMBL" id="JAP60311.1"/>
    </source>
</evidence>
<feature type="compositionally biased region" description="Polar residues" evidence="1">
    <location>
        <begin position="486"/>
        <end position="508"/>
    </location>
</feature>
<name>A0A0V0J4B0_SCHSO</name>
<evidence type="ECO:0000256" key="1">
    <source>
        <dbReference type="SAM" id="MobiDB-lite"/>
    </source>
</evidence>
<sequence length="963" mass="104777">MTEHQVIDFSACRLLAESCSGPADALPTDCRMQAKSGCDSADSGCDFDTELPTAAPELWKINSEVGPRGSLGGTNSASSPPSAGQSTYNFSSCSSEEKPFPNTHGAGTFDTYNLLESSPAPYKAPLPSALSSVTAGERAARGSPRVHGSHFFPPSEHKQSSGPSNSGETFCGAKFTTSLQDMYEGEMNFLTNGTFHFPRPGEAMSNQDSVTVASARRVTAKIQKRGTKQVAGKMMKIARAPSKESEPTALMKSTAAVDVQSPAASYKYLSWREKDRRRRFREEWKNLWLVVPYGSYEVMCLLCHKIMTQRKLDTIKRHTIRRHTELLSMSELERQRLYYELTAHRLHRLGDKTAREGHPTEECGEPNDLPFGGNFSPLAPMLRAPTMGHKLGSHCRQACGSRSRLSLTGSRPNIQKARALCQGTRGRSARIGHRIAGAPKVMSAPCQFSPRDSPGLSAFPCTPDVYPISQQKIPLGDETRLKQQHSDSQSHSGMQSQGTPPFESENNAQSALFPSQCDVPRKHQIRALIQPAVSNETPSLVDVRNTYIPTSRTVCEALAHPTKISDEEASATAPLPTTKLFNDSGPQPGTEMCRKLPFLTFLENAFLRRSLARGFEGAEMKLPIGIPSLDAFPPCPPDIARVMKCFMDLQKGLAVKPSSPYLPRPMMSAHPRPNSHKIELELPFVHQAAKGLASRFCNMAAPPSAVSNLAPVGRYAGRMPPSTTKPRRDQTPNTDSLIAELQTQGLLRPPKTPLTQVLNTKRSSPYWEREGFLERSKPSTRNTFASGCWRLQAEAATAFDPRAFHSLAQRSEPYSRADMVLEPTRIVGRQGSSHKPLAEGTVAQLPAVPEPPLNVNQPPSKNPLCCSLFGPSSENICLRSQLVSPTCIARLLQPMGSGQPSLLAPSQALSHPPASTETLKVDLSGGGGGGAQSNTEGTSLTERLNRLVTAWDIAAVDGRQIRS</sequence>
<dbReference type="EMBL" id="GEEE01002914">
    <property type="protein sequence ID" value="JAP60311.1"/>
    <property type="molecule type" value="Transcribed_RNA"/>
</dbReference>
<feature type="region of interest" description="Disordered" evidence="1">
    <location>
        <begin position="712"/>
        <end position="733"/>
    </location>
</feature>
<organism evidence="3">
    <name type="scientific">Schistocephalus solidus</name>
    <name type="common">Tapeworm</name>
    <dbReference type="NCBI Taxonomy" id="70667"/>
    <lineage>
        <taxon>Eukaryota</taxon>
        <taxon>Metazoa</taxon>
        <taxon>Spiralia</taxon>
        <taxon>Lophotrochozoa</taxon>
        <taxon>Platyhelminthes</taxon>
        <taxon>Cestoda</taxon>
        <taxon>Eucestoda</taxon>
        <taxon>Diphyllobothriidea</taxon>
        <taxon>Diphyllobothriidae</taxon>
        <taxon>Schistocephalus</taxon>
    </lineage>
</organism>
<feature type="compositionally biased region" description="Polar residues" evidence="1">
    <location>
        <begin position="907"/>
        <end position="918"/>
    </location>
</feature>
<feature type="domain" description="SPIN-DOC-like zinc-finger" evidence="2">
    <location>
        <begin position="282"/>
        <end position="337"/>
    </location>
</feature>
<feature type="region of interest" description="Disordered" evidence="1">
    <location>
        <begin position="133"/>
        <end position="168"/>
    </location>
</feature>
<protein>
    <recommendedName>
        <fullName evidence="2">SPIN-DOC-like zinc-finger domain-containing protein</fullName>
    </recommendedName>
</protein>
<accession>A0A0V0J4B0</accession>
<dbReference type="AlphaFoldDB" id="A0A0V0J4B0"/>
<feature type="region of interest" description="Disordered" evidence="1">
    <location>
        <begin position="901"/>
        <end position="939"/>
    </location>
</feature>
<evidence type="ECO:0000259" key="2">
    <source>
        <dbReference type="Pfam" id="PF18658"/>
    </source>
</evidence>
<dbReference type="InterPro" id="IPR040647">
    <property type="entry name" value="SPIN-DOC_Znf-C2H2"/>
</dbReference>